<evidence type="ECO:0000313" key="2">
    <source>
        <dbReference type="Proteomes" id="UP000823775"/>
    </source>
</evidence>
<organism evidence="1 2">
    <name type="scientific">Datura stramonium</name>
    <name type="common">Jimsonweed</name>
    <name type="synonym">Common thornapple</name>
    <dbReference type="NCBI Taxonomy" id="4076"/>
    <lineage>
        <taxon>Eukaryota</taxon>
        <taxon>Viridiplantae</taxon>
        <taxon>Streptophyta</taxon>
        <taxon>Embryophyta</taxon>
        <taxon>Tracheophyta</taxon>
        <taxon>Spermatophyta</taxon>
        <taxon>Magnoliopsida</taxon>
        <taxon>eudicotyledons</taxon>
        <taxon>Gunneridae</taxon>
        <taxon>Pentapetalae</taxon>
        <taxon>asterids</taxon>
        <taxon>lamiids</taxon>
        <taxon>Solanales</taxon>
        <taxon>Solanaceae</taxon>
        <taxon>Solanoideae</taxon>
        <taxon>Datureae</taxon>
        <taxon>Datura</taxon>
    </lineage>
</organism>
<gene>
    <name evidence="1" type="primary">CWC22_6</name>
    <name evidence="1" type="ORF">HAX54_021834</name>
</gene>
<comment type="caution">
    <text evidence="1">The sequence shown here is derived from an EMBL/GenBank/DDBJ whole genome shotgun (WGS) entry which is preliminary data.</text>
</comment>
<keyword evidence="2" id="KW-1185">Reference proteome</keyword>
<proteinExistence type="predicted"/>
<name>A0ABS8S3U3_DATST</name>
<dbReference type="EMBL" id="JACEIK010000262">
    <property type="protein sequence ID" value="MCD7453679.1"/>
    <property type="molecule type" value="Genomic_DNA"/>
</dbReference>
<sequence length="125" mass="14437">MELCIMLLSAAVERTYLHYYAPFGTAILHDQQSSPEEFQKSFTHALPWHVLAYLSLTEEDTTSSSRGITGKSREYLKNMPRLSWQSRLCEFRDQGSLLSHCKGRSWNFSVLMETICPLLSPEFKE</sequence>
<evidence type="ECO:0000313" key="1">
    <source>
        <dbReference type="EMBL" id="MCD7453679.1"/>
    </source>
</evidence>
<dbReference type="Proteomes" id="UP000823775">
    <property type="component" value="Unassembled WGS sequence"/>
</dbReference>
<protein>
    <submittedName>
        <fullName evidence="1">Pre-mRNA-splicing factor cwc22</fullName>
    </submittedName>
</protein>
<accession>A0ABS8S3U3</accession>
<reference evidence="1 2" key="1">
    <citation type="journal article" date="2021" name="BMC Genomics">
        <title>Datura genome reveals duplications of psychoactive alkaloid biosynthetic genes and high mutation rate following tissue culture.</title>
        <authorList>
            <person name="Rajewski A."/>
            <person name="Carter-House D."/>
            <person name="Stajich J."/>
            <person name="Litt A."/>
        </authorList>
    </citation>
    <scope>NUCLEOTIDE SEQUENCE [LARGE SCALE GENOMIC DNA]</scope>
    <source>
        <strain evidence="1">AR-01</strain>
    </source>
</reference>